<name>A0A2U3Q9K2_9BRAD</name>
<dbReference type="AlphaFoldDB" id="A0A2U3Q9K2"/>
<proteinExistence type="predicted"/>
<dbReference type="KEGG" id="bvz:BRAD3257_7305"/>
<sequence length="71" mass="7893">MNHKKLLRLYREERLAVRRRGGRERAIGTRSPMTVAMTPNDRWSWTSCRISSSMAAASVSSPSSMIAPASA</sequence>
<gene>
    <name evidence="1" type="ORF">BRAD3257_7305</name>
</gene>
<dbReference type="Proteomes" id="UP000246085">
    <property type="component" value="Chromosome BRAD3257"/>
</dbReference>
<organism evidence="1 2">
    <name type="scientific">Bradyrhizobium vignae</name>
    <dbReference type="NCBI Taxonomy" id="1549949"/>
    <lineage>
        <taxon>Bacteria</taxon>
        <taxon>Pseudomonadati</taxon>
        <taxon>Pseudomonadota</taxon>
        <taxon>Alphaproteobacteria</taxon>
        <taxon>Hyphomicrobiales</taxon>
        <taxon>Nitrobacteraceae</taxon>
        <taxon>Bradyrhizobium</taxon>
    </lineage>
</organism>
<evidence type="ECO:0000313" key="1">
    <source>
        <dbReference type="EMBL" id="SPP98066.1"/>
    </source>
</evidence>
<dbReference type="PANTHER" id="PTHR47515">
    <property type="entry name" value="LOW CALCIUM RESPONSE LOCUS PROTEIN T"/>
    <property type="match status" value="1"/>
</dbReference>
<protein>
    <recommendedName>
        <fullName evidence="3">Transposase</fullName>
    </recommendedName>
</protein>
<dbReference type="EMBL" id="LS398110">
    <property type="protein sequence ID" value="SPP98066.1"/>
    <property type="molecule type" value="Genomic_DNA"/>
</dbReference>
<reference evidence="1 2" key="1">
    <citation type="submission" date="2018-03" db="EMBL/GenBank/DDBJ databases">
        <authorList>
            <person name="Gully D."/>
        </authorList>
    </citation>
    <scope>NUCLEOTIDE SEQUENCE [LARGE SCALE GENOMIC DNA]</scope>
    <source>
        <strain evidence="1">ORS3257</strain>
    </source>
</reference>
<accession>A0A2U3Q9K2</accession>
<evidence type="ECO:0000313" key="2">
    <source>
        <dbReference type="Proteomes" id="UP000246085"/>
    </source>
</evidence>
<evidence type="ECO:0008006" key="3">
    <source>
        <dbReference type="Google" id="ProtNLM"/>
    </source>
</evidence>
<dbReference type="PANTHER" id="PTHR47515:SF1">
    <property type="entry name" value="BLR2054 PROTEIN"/>
    <property type="match status" value="1"/>
</dbReference>